<feature type="binding site" evidence="3">
    <location>
        <begin position="133"/>
        <end position="136"/>
    </location>
    <ligand>
        <name>GTP</name>
        <dbReference type="ChEBI" id="CHEBI:37565"/>
    </ligand>
</feature>
<reference evidence="7" key="1">
    <citation type="journal article" date="2019" name="Nat. Commun.">
        <title>Expansion of phycobilisome linker gene families in mesophilic red algae.</title>
        <authorList>
            <person name="Lee J."/>
            <person name="Kim D."/>
            <person name="Bhattacharya D."/>
            <person name="Yoon H.S."/>
        </authorList>
    </citation>
    <scope>NUCLEOTIDE SEQUENCE [LARGE SCALE GENOMIC DNA]</scope>
    <source>
        <strain evidence="7">CCMP 1328</strain>
    </source>
</reference>
<keyword evidence="1 3" id="KW-0547">Nucleotide-binding</keyword>
<dbReference type="InterPro" id="IPR024156">
    <property type="entry name" value="Small_GTPase_ARF"/>
</dbReference>
<keyword evidence="4" id="KW-0479">Metal-binding</keyword>
<dbReference type="GO" id="GO:0003924">
    <property type="term" value="F:GTPase activity"/>
    <property type="evidence" value="ECO:0007669"/>
    <property type="project" value="InterPro"/>
</dbReference>
<evidence type="ECO:0000256" key="3">
    <source>
        <dbReference type="PIRSR" id="PIRSR606689-1"/>
    </source>
</evidence>
<dbReference type="GO" id="GO:0046872">
    <property type="term" value="F:metal ion binding"/>
    <property type="evidence" value="ECO:0007669"/>
    <property type="project" value="UniProtKB-KW"/>
</dbReference>
<feature type="binding site" evidence="3">
    <location>
        <begin position="24"/>
        <end position="31"/>
    </location>
    <ligand>
        <name>GTP</name>
        <dbReference type="ChEBI" id="CHEBI:37565"/>
    </ligand>
</feature>
<dbReference type="GO" id="GO:0034067">
    <property type="term" value="P:protein localization to Golgi apparatus"/>
    <property type="evidence" value="ECO:0007669"/>
    <property type="project" value="TreeGrafter"/>
</dbReference>
<dbReference type="InterPro" id="IPR027417">
    <property type="entry name" value="P-loop_NTPase"/>
</dbReference>
<dbReference type="PROSITE" id="PS51417">
    <property type="entry name" value="ARF"/>
    <property type="match status" value="1"/>
</dbReference>
<comment type="caution">
    <text evidence="6">The sequence shown here is derived from an EMBL/GenBank/DDBJ whole genome shotgun (WGS) entry which is preliminary data.</text>
</comment>
<keyword evidence="2 3" id="KW-0342">GTP-binding</keyword>
<dbReference type="Proteomes" id="UP000324585">
    <property type="component" value="Unassembled WGS sequence"/>
</dbReference>
<dbReference type="GO" id="GO:0043001">
    <property type="term" value="P:Golgi to plasma membrane protein transport"/>
    <property type="evidence" value="ECO:0007669"/>
    <property type="project" value="TreeGrafter"/>
</dbReference>
<dbReference type="InterPro" id="IPR006689">
    <property type="entry name" value="Small_GTPase_ARF/SAR"/>
</dbReference>
<dbReference type="EMBL" id="VRMN01000010">
    <property type="protein sequence ID" value="KAA8492048.1"/>
    <property type="molecule type" value="Genomic_DNA"/>
</dbReference>
<dbReference type="OrthoDB" id="414781at2759"/>
<evidence type="ECO:0000313" key="7">
    <source>
        <dbReference type="Proteomes" id="UP000324585"/>
    </source>
</evidence>
<evidence type="ECO:0000256" key="5">
    <source>
        <dbReference type="SAM" id="MobiDB-lite"/>
    </source>
</evidence>
<dbReference type="GO" id="GO:0005525">
    <property type="term" value="F:GTP binding"/>
    <property type="evidence" value="ECO:0007669"/>
    <property type="project" value="UniProtKB-KW"/>
</dbReference>
<evidence type="ECO:0000256" key="4">
    <source>
        <dbReference type="PIRSR" id="PIRSR606689-2"/>
    </source>
</evidence>
<feature type="binding site" evidence="4">
    <location>
        <position position="55"/>
    </location>
    <ligand>
        <name>Mg(2+)</name>
        <dbReference type="ChEBI" id="CHEBI:18420"/>
    </ligand>
</feature>
<dbReference type="GO" id="GO:0005794">
    <property type="term" value="C:Golgi apparatus"/>
    <property type="evidence" value="ECO:0007669"/>
    <property type="project" value="TreeGrafter"/>
</dbReference>
<sequence>MFGLAYGVFKQMTERPLRKVIVLGEEGCGKTTYLDACKHVFAGCERTEPDKIQPTVGLNVAKLALCGASVLLWDLGGRPALRAIWERYLDQADGVVFLIDATDLARFAQSKQTLKAVLARPALENRPLLVYVNKQDVQAAQIDAGGSDAAEHISLLQVSSVVRSVLGMHDDRPLLVLPCIATEELGVREGLEWIVSRIGMQIENGEVAPRDGHTGLEAADASNASPTNSGPTKRRTLPPSSTELTQASSGVQKQQANDAQPDGELSNTSMNQNTSTSRVLS</sequence>
<keyword evidence="4" id="KW-0460">Magnesium</keyword>
<feature type="compositionally biased region" description="Polar residues" evidence="5">
    <location>
        <begin position="238"/>
        <end position="258"/>
    </location>
</feature>
<feature type="binding site" evidence="4">
    <location>
        <position position="31"/>
    </location>
    <ligand>
        <name>Mg(2+)</name>
        <dbReference type="ChEBI" id="CHEBI:18420"/>
    </ligand>
</feature>
<dbReference type="SMART" id="SM00177">
    <property type="entry name" value="ARF"/>
    <property type="match status" value="1"/>
</dbReference>
<feature type="region of interest" description="Disordered" evidence="5">
    <location>
        <begin position="207"/>
        <end position="281"/>
    </location>
</feature>
<name>A0A5J4YL67_PORPP</name>
<proteinExistence type="predicted"/>
<dbReference type="PANTHER" id="PTHR45909">
    <property type="entry name" value="ADP-RIBOSYLATION FACTOR-RELATED PROTEIN 1"/>
    <property type="match status" value="1"/>
</dbReference>
<keyword evidence="7" id="KW-1185">Reference proteome</keyword>
<evidence type="ECO:0000256" key="2">
    <source>
        <dbReference type="ARBA" id="ARBA00023134"/>
    </source>
</evidence>
<dbReference type="PANTHER" id="PTHR45909:SF1">
    <property type="entry name" value="ADP-RIBOSYLATION FACTOR-RELATED PROTEIN 1"/>
    <property type="match status" value="1"/>
</dbReference>
<organism evidence="6 7">
    <name type="scientific">Porphyridium purpureum</name>
    <name type="common">Red alga</name>
    <name type="synonym">Porphyridium cruentum</name>
    <dbReference type="NCBI Taxonomy" id="35688"/>
    <lineage>
        <taxon>Eukaryota</taxon>
        <taxon>Rhodophyta</taxon>
        <taxon>Bangiophyceae</taxon>
        <taxon>Porphyridiales</taxon>
        <taxon>Porphyridiaceae</taxon>
        <taxon>Porphyridium</taxon>
    </lineage>
</organism>
<dbReference type="GO" id="GO:0006886">
    <property type="term" value="P:intracellular protein transport"/>
    <property type="evidence" value="ECO:0007669"/>
    <property type="project" value="TreeGrafter"/>
</dbReference>
<feature type="binding site" evidence="3">
    <location>
        <position position="77"/>
    </location>
    <ligand>
        <name>GTP</name>
        <dbReference type="ChEBI" id="CHEBI:37565"/>
    </ligand>
</feature>
<feature type="compositionally biased region" description="Polar residues" evidence="5">
    <location>
        <begin position="222"/>
        <end position="231"/>
    </location>
</feature>
<gene>
    <name evidence="6" type="ORF">FVE85_3486</name>
</gene>
<dbReference type="AlphaFoldDB" id="A0A5J4YL67"/>
<evidence type="ECO:0000313" key="6">
    <source>
        <dbReference type="EMBL" id="KAA8492048.1"/>
    </source>
</evidence>
<dbReference type="SUPFAM" id="SSF52540">
    <property type="entry name" value="P-loop containing nucleoside triphosphate hydrolases"/>
    <property type="match status" value="1"/>
</dbReference>
<feature type="compositionally biased region" description="Low complexity" evidence="5">
    <location>
        <begin position="266"/>
        <end position="281"/>
    </location>
</feature>
<evidence type="ECO:0000256" key="1">
    <source>
        <dbReference type="ARBA" id="ARBA00022741"/>
    </source>
</evidence>
<protein>
    <submittedName>
        <fullName evidence="6">ADP-ribosylation factor-related protein 1</fullName>
    </submittedName>
</protein>
<dbReference type="SMART" id="SM00178">
    <property type="entry name" value="SAR"/>
    <property type="match status" value="1"/>
</dbReference>
<dbReference type="Pfam" id="PF00025">
    <property type="entry name" value="Arf"/>
    <property type="match status" value="1"/>
</dbReference>
<accession>A0A5J4YL67</accession>
<dbReference type="Gene3D" id="3.40.50.300">
    <property type="entry name" value="P-loop containing nucleotide triphosphate hydrolases"/>
    <property type="match status" value="1"/>
</dbReference>